<dbReference type="EC" id="2.7.7.7" evidence="1"/>
<evidence type="ECO:0000313" key="8">
    <source>
        <dbReference type="EMBL" id="ERF59475.1"/>
    </source>
</evidence>
<comment type="similarity">
    <text evidence="6">Belongs to the DNA polymerase HolA subunit family.</text>
</comment>
<dbReference type="PATRIC" id="fig|1125725.3.peg.2592"/>
<sequence length="337" mass="36756">MDAPIYLYTGPEFGERNDAVFAVKEAMRKAHGALDEYLFYANETPVSEIVTILQSGSLFTNATCVVVRSAESIKKKEDVGAISAWVKTAGEGTSALVLVSDEIAVDAKLEKVVPAVHKKIFWEMFEDRKVPWLINFFGKNGYRIGEEAAEDILDMIENNTQALRSECARFFLLFPKSHEITSADVEAVLSHNRAESAFTLFAAMASSESASRRLELSLDVLQKIRLSKDSSPVMILAGLASCFRRLALWHALASSGQSDDFTLKTHGFSSKKAKAQYSRASSIWTAGQTAAILAGIAAADMEIRSSGALFEDVLLQRVVYEAVVKKGASCAAYESAV</sequence>
<dbReference type="Proteomes" id="UP000016412">
    <property type="component" value="Unassembled WGS sequence"/>
</dbReference>
<dbReference type="InterPro" id="IPR005790">
    <property type="entry name" value="DNA_polIII_delta"/>
</dbReference>
<dbReference type="PANTHER" id="PTHR34388:SF1">
    <property type="entry name" value="DNA POLYMERASE III SUBUNIT DELTA"/>
    <property type="match status" value="1"/>
</dbReference>
<keyword evidence="5" id="KW-0239">DNA-directed DNA polymerase</keyword>
<dbReference type="EMBL" id="AUZJ01000069">
    <property type="protein sequence ID" value="ERF59475.1"/>
    <property type="molecule type" value="Genomic_DNA"/>
</dbReference>
<dbReference type="Gene3D" id="1.10.8.60">
    <property type="match status" value="1"/>
</dbReference>
<dbReference type="GO" id="GO:0003677">
    <property type="term" value="F:DNA binding"/>
    <property type="evidence" value="ECO:0007669"/>
    <property type="project" value="InterPro"/>
</dbReference>
<keyword evidence="4" id="KW-0235">DNA replication</keyword>
<keyword evidence="11" id="KW-1185">Reference proteome</keyword>
<accession>U1GN58</accession>
<organism evidence="8 10">
    <name type="scientific">Treponema socranskii subsp. socranskii VPI DR56BR1116 = ATCC 35536</name>
    <dbReference type="NCBI Taxonomy" id="1125725"/>
    <lineage>
        <taxon>Bacteria</taxon>
        <taxon>Pseudomonadati</taxon>
        <taxon>Spirochaetota</taxon>
        <taxon>Spirochaetia</taxon>
        <taxon>Spirochaetales</taxon>
        <taxon>Treponemataceae</taxon>
        <taxon>Treponema</taxon>
    </lineage>
</organism>
<dbReference type="InterPro" id="IPR008921">
    <property type="entry name" value="DNA_pol3_clamp-load_cplx_C"/>
</dbReference>
<dbReference type="AlphaFoldDB" id="U1GN58"/>
<name>U1GN58_TRESO</name>
<dbReference type="SUPFAM" id="SSF48019">
    <property type="entry name" value="post-AAA+ oligomerization domain-like"/>
    <property type="match status" value="1"/>
</dbReference>
<dbReference type="STRING" id="1125725.HMPREF1325_1455"/>
<evidence type="ECO:0000313" key="9">
    <source>
        <dbReference type="EMBL" id="ERK04859.1"/>
    </source>
</evidence>
<dbReference type="GO" id="GO:0003887">
    <property type="term" value="F:DNA-directed DNA polymerase activity"/>
    <property type="evidence" value="ECO:0007669"/>
    <property type="project" value="UniProtKB-KW"/>
</dbReference>
<proteinExistence type="inferred from homology"/>
<dbReference type="Proteomes" id="UP000016646">
    <property type="component" value="Unassembled WGS sequence"/>
</dbReference>
<comment type="caution">
    <text evidence="8">The sequence shown here is derived from an EMBL/GenBank/DDBJ whole genome shotgun (WGS) entry which is preliminary data.</text>
</comment>
<keyword evidence="2 8" id="KW-0808">Transferase</keyword>
<reference evidence="10 11" key="1">
    <citation type="submission" date="2013-08" db="EMBL/GenBank/DDBJ databases">
        <authorList>
            <person name="Durkin A.S."/>
            <person name="Haft D.R."/>
            <person name="McCorrison J."/>
            <person name="Torralba M."/>
            <person name="Gillis M."/>
            <person name="Haft D.H."/>
            <person name="Methe B."/>
            <person name="Sutton G."/>
            <person name="Nelson K.E."/>
        </authorList>
    </citation>
    <scope>NUCLEOTIDE SEQUENCE [LARGE SCALE GENOMIC DNA]</scope>
    <source>
        <strain evidence="9 11">ATCC 35536</strain>
        <strain evidence="8 10">VPI DR56BR1116</strain>
    </source>
</reference>
<evidence type="ECO:0000313" key="10">
    <source>
        <dbReference type="Proteomes" id="UP000016412"/>
    </source>
</evidence>
<evidence type="ECO:0000256" key="2">
    <source>
        <dbReference type="ARBA" id="ARBA00022679"/>
    </source>
</evidence>
<protein>
    <recommendedName>
        <fullName evidence="1">DNA-directed DNA polymerase</fullName>
        <ecNumber evidence="1">2.7.7.7</ecNumber>
    </recommendedName>
</protein>
<evidence type="ECO:0000256" key="5">
    <source>
        <dbReference type="ARBA" id="ARBA00022932"/>
    </source>
</evidence>
<evidence type="ECO:0000256" key="7">
    <source>
        <dbReference type="ARBA" id="ARBA00049244"/>
    </source>
</evidence>
<evidence type="ECO:0000256" key="3">
    <source>
        <dbReference type="ARBA" id="ARBA00022695"/>
    </source>
</evidence>
<dbReference type="GO" id="GO:0006261">
    <property type="term" value="P:DNA-templated DNA replication"/>
    <property type="evidence" value="ECO:0007669"/>
    <property type="project" value="TreeGrafter"/>
</dbReference>
<dbReference type="SUPFAM" id="SSF52540">
    <property type="entry name" value="P-loop containing nucleoside triphosphate hydrolases"/>
    <property type="match status" value="1"/>
</dbReference>
<evidence type="ECO:0000256" key="1">
    <source>
        <dbReference type="ARBA" id="ARBA00012417"/>
    </source>
</evidence>
<evidence type="ECO:0000313" key="11">
    <source>
        <dbReference type="Proteomes" id="UP000016646"/>
    </source>
</evidence>
<dbReference type="PANTHER" id="PTHR34388">
    <property type="entry name" value="DNA POLYMERASE III SUBUNIT DELTA"/>
    <property type="match status" value="1"/>
</dbReference>
<dbReference type="RefSeq" id="WP_021331553.1">
    <property type="nucleotide sequence ID" value="NZ_AUZJ01000069.1"/>
</dbReference>
<dbReference type="Gene3D" id="1.20.272.10">
    <property type="match status" value="1"/>
</dbReference>
<dbReference type="Gene3D" id="3.40.50.300">
    <property type="entry name" value="P-loop containing nucleotide triphosphate hydrolases"/>
    <property type="match status" value="1"/>
</dbReference>
<dbReference type="EMBL" id="AVQI01000009">
    <property type="protein sequence ID" value="ERK04859.1"/>
    <property type="molecule type" value="Genomic_DNA"/>
</dbReference>
<gene>
    <name evidence="8" type="primary">holA</name>
    <name evidence="9" type="ORF">HMPREF0860_0948</name>
    <name evidence="8" type="ORF">HMPREF1325_1455</name>
</gene>
<dbReference type="eggNOG" id="COG1466">
    <property type="taxonomic scope" value="Bacteria"/>
</dbReference>
<dbReference type="NCBIfam" id="TIGR01128">
    <property type="entry name" value="holA"/>
    <property type="match status" value="1"/>
</dbReference>
<dbReference type="OrthoDB" id="367647at2"/>
<comment type="catalytic activity">
    <reaction evidence="7">
        <text>DNA(n) + a 2'-deoxyribonucleoside 5'-triphosphate = DNA(n+1) + diphosphate</text>
        <dbReference type="Rhea" id="RHEA:22508"/>
        <dbReference type="Rhea" id="RHEA-COMP:17339"/>
        <dbReference type="Rhea" id="RHEA-COMP:17340"/>
        <dbReference type="ChEBI" id="CHEBI:33019"/>
        <dbReference type="ChEBI" id="CHEBI:61560"/>
        <dbReference type="ChEBI" id="CHEBI:173112"/>
        <dbReference type="EC" id="2.7.7.7"/>
    </reaction>
</comment>
<dbReference type="GO" id="GO:0009360">
    <property type="term" value="C:DNA polymerase III complex"/>
    <property type="evidence" value="ECO:0007669"/>
    <property type="project" value="TreeGrafter"/>
</dbReference>
<evidence type="ECO:0000256" key="6">
    <source>
        <dbReference type="ARBA" id="ARBA00034754"/>
    </source>
</evidence>
<dbReference type="InterPro" id="IPR027417">
    <property type="entry name" value="P-loop_NTPase"/>
</dbReference>
<evidence type="ECO:0000256" key="4">
    <source>
        <dbReference type="ARBA" id="ARBA00022705"/>
    </source>
</evidence>
<keyword evidence="3 8" id="KW-0548">Nucleotidyltransferase</keyword>